<feature type="compositionally biased region" description="Basic and acidic residues" evidence="1">
    <location>
        <begin position="116"/>
        <end position="132"/>
    </location>
</feature>
<organism evidence="2 3">
    <name type="scientific">Friedmanniomyces simplex</name>
    <dbReference type="NCBI Taxonomy" id="329884"/>
    <lineage>
        <taxon>Eukaryota</taxon>
        <taxon>Fungi</taxon>
        <taxon>Dikarya</taxon>
        <taxon>Ascomycota</taxon>
        <taxon>Pezizomycotina</taxon>
        <taxon>Dothideomycetes</taxon>
        <taxon>Dothideomycetidae</taxon>
        <taxon>Mycosphaerellales</taxon>
        <taxon>Teratosphaeriaceae</taxon>
        <taxon>Friedmanniomyces</taxon>
    </lineage>
</organism>
<evidence type="ECO:0000256" key="1">
    <source>
        <dbReference type="SAM" id="MobiDB-lite"/>
    </source>
</evidence>
<feature type="compositionally biased region" description="Basic and acidic residues" evidence="1">
    <location>
        <begin position="59"/>
        <end position="76"/>
    </location>
</feature>
<dbReference type="Proteomes" id="UP000309340">
    <property type="component" value="Unassembled WGS sequence"/>
</dbReference>
<dbReference type="OrthoDB" id="5430580at2759"/>
<feature type="compositionally biased region" description="Basic and acidic residues" evidence="1">
    <location>
        <begin position="83"/>
        <end position="99"/>
    </location>
</feature>
<name>A0A4U0VVC2_9PEZI</name>
<reference evidence="2 3" key="1">
    <citation type="submission" date="2017-03" db="EMBL/GenBank/DDBJ databases">
        <title>Genomes of endolithic fungi from Antarctica.</title>
        <authorList>
            <person name="Coleine C."/>
            <person name="Masonjones S."/>
            <person name="Stajich J.E."/>
        </authorList>
    </citation>
    <scope>NUCLEOTIDE SEQUENCE [LARGE SCALE GENOMIC DNA]</scope>
    <source>
        <strain evidence="2 3">CCFEE 5184</strain>
    </source>
</reference>
<accession>A0A4U0VVC2</accession>
<proteinExistence type="predicted"/>
<evidence type="ECO:0000313" key="2">
    <source>
        <dbReference type="EMBL" id="TKA53493.1"/>
    </source>
</evidence>
<dbReference type="EMBL" id="NAJQ01001752">
    <property type="protein sequence ID" value="TKA53493.1"/>
    <property type="molecule type" value="Genomic_DNA"/>
</dbReference>
<sequence>MPPKTVEDQFIVAAATGEASGQLRVHIWAALERDKLHVAEKQRRYHQLIQCQADLEKASKENGEFVERGEVDRMEMDDGSENTDDKGDEERRRRERERVAREVLRRKREEMLAQLRREKAEKERERQKELQSQRKLRQMGVCPLGFHWIKQPSGHRCAGGSHIVSDSELQSFS</sequence>
<keyword evidence="3" id="KW-1185">Reference proteome</keyword>
<feature type="region of interest" description="Disordered" evidence="1">
    <location>
        <begin position="59"/>
        <end position="99"/>
    </location>
</feature>
<feature type="region of interest" description="Disordered" evidence="1">
    <location>
        <begin position="116"/>
        <end position="136"/>
    </location>
</feature>
<comment type="caution">
    <text evidence="2">The sequence shown here is derived from an EMBL/GenBank/DDBJ whole genome shotgun (WGS) entry which is preliminary data.</text>
</comment>
<gene>
    <name evidence="2" type="ORF">B0A55_13502</name>
</gene>
<evidence type="ECO:0000313" key="3">
    <source>
        <dbReference type="Proteomes" id="UP000309340"/>
    </source>
</evidence>
<protein>
    <submittedName>
        <fullName evidence="2">Uncharacterized protein</fullName>
    </submittedName>
</protein>
<dbReference type="AlphaFoldDB" id="A0A4U0VVC2"/>